<organism evidence="1 2">
    <name type="scientific">Trapa natans</name>
    <name type="common">Water chestnut</name>
    <dbReference type="NCBI Taxonomy" id="22666"/>
    <lineage>
        <taxon>Eukaryota</taxon>
        <taxon>Viridiplantae</taxon>
        <taxon>Streptophyta</taxon>
        <taxon>Embryophyta</taxon>
        <taxon>Tracheophyta</taxon>
        <taxon>Spermatophyta</taxon>
        <taxon>Magnoliopsida</taxon>
        <taxon>eudicotyledons</taxon>
        <taxon>Gunneridae</taxon>
        <taxon>Pentapetalae</taxon>
        <taxon>rosids</taxon>
        <taxon>malvids</taxon>
        <taxon>Myrtales</taxon>
        <taxon>Lythraceae</taxon>
        <taxon>Trapa</taxon>
    </lineage>
</organism>
<dbReference type="EMBL" id="JAXQNO010000009">
    <property type="protein sequence ID" value="KAK4790969.1"/>
    <property type="molecule type" value="Genomic_DNA"/>
</dbReference>
<evidence type="ECO:0000313" key="2">
    <source>
        <dbReference type="Proteomes" id="UP001346149"/>
    </source>
</evidence>
<proteinExistence type="predicted"/>
<accession>A0AAN7R3H6</accession>
<evidence type="ECO:0000313" key="1">
    <source>
        <dbReference type="EMBL" id="KAK4790969.1"/>
    </source>
</evidence>
<protein>
    <submittedName>
        <fullName evidence="1">Uncharacterized protein</fullName>
    </submittedName>
</protein>
<name>A0AAN7R3H6_TRANT</name>
<dbReference type="Proteomes" id="UP001346149">
    <property type="component" value="Unassembled WGS sequence"/>
</dbReference>
<keyword evidence="2" id="KW-1185">Reference proteome</keyword>
<gene>
    <name evidence="1" type="ORF">SAY86_031382</name>
</gene>
<dbReference type="AlphaFoldDB" id="A0AAN7R3H6"/>
<comment type="caution">
    <text evidence="1">The sequence shown here is derived from an EMBL/GenBank/DDBJ whole genome shotgun (WGS) entry which is preliminary data.</text>
</comment>
<reference evidence="1 2" key="1">
    <citation type="journal article" date="2023" name="Hortic Res">
        <title>Pangenome of water caltrop reveals structural variations and asymmetric subgenome divergence after allopolyploidization.</title>
        <authorList>
            <person name="Zhang X."/>
            <person name="Chen Y."/>
            <person name="Wang L."/>
            <person name="Yuan Y."/>
            <person name="Fang M."/>
            <person name="Shi L."/>
            <person name="Lu R."/>
            <person name="Comes H.P."/>
            <person name="Ma Y."/>
            <person name="Chen Y."/>
            <person name="Huang G."/>
            <person name="Zhou Y."/>
            <person name="Zheng Z."/>
            <person name="Qiu Y."/>
        </authorList>
    </citation>
    <scope>NUCLEOTIDE SEQUENCE [LARGE SCALE GENOMIC DNA]</scope>
    <source>
        <strain evidence="1">F231</strain>
    </source>
</reference>
<sequence length="112" mass="12450">MPVKDQSYCHISFRLFENFNWIYLSATKSRESCKQTMMSTSEHSLQVPVKSNSAGREQHILPLCALISNGSACSTSTACFESYGEDLHYCLLVHLQVLELGVIAGQGCQIQC</sequence>